<evidence type="ECO:0000313" key="2">
    <source>
        <dbReference type="EMBL" id="EMP35564.1"/>
    </source>
</evidence>
<gene>
    <name evidence="2" type="ORF">UY3_07279</name>
</gene>
<keyword evidence="1" id="KW-1133">Transmembrane helix</keyword>
<feature type="transmembrane region" description="Helical" evidence="1">
    <location>
        <begin position="12"/>
        <end position="37"/>
    </location>
</feature>
<sequence length="195" mass="21351">MLNFKYHLFSSGLAIAVHCLLFQICLGILILCLAFLLHPFDLDTKAVFLMLQAISSQAILGTNSPSVEFASALAVKFSQSTSEIVSQQVQHVCKLRVCGIMHCIPQNVDELNTSMSINDPYGYKSSSSHINLCKALSTLSAKWVLLRSMQRRPFSGSGEDACPTNGTKPLPLYDAALNSTECQKPKDKHLSSVRS</sequence>
<organism evidence="2 3">
    <name type="scientific">Chelonia mydas</name>
    <name type="common">Green sea-turtle</name>
    <name type="synonym">Chelonia agassizi</name>
    <dbReference type="NCBI Taxonomy" id="8469"/>
    <lineage>
        <taxon>Eukaryota</taxon>
        <taxon>Metazoa</taxon>
        <taxon>Chordata</taxon>
        <taxon>Craniata</taxon>
        <taxon>Vertebrata</taxon>
        <taxon>Euteleostomi</taxon>
        <taxon>Archelosauria</taxon>
        <taxon>Testudinata</taxon>
        <taxon>Testudines</taxon>
        <taxon>Cryptodira</taxon>
        <taxon>Durocryptodira</taxon>
        <taxon>Americhelydia</taxon>
        <taxon>Chelonioidea</taxon>
        <taxon>Cheloniidae</taxon>
        <taxon>Chelonia</taxon>
    </lineage>
</organism>
<keyword evidence="3" id="KW-1185">Reference proteome</keyword>
<name>M7BEF4_CHEMY</name>
<proteinExistence type="predicted"/>
<accession>M7BEF4</accession>
<dbReference type="AlphaFoldDB" id="M7BEF4"/>
<protein>
    <submittedName>
        <fullName evidence="2">Uncharacterized protein</fullName>
    </submittedName>
</protein>
<keyword evidence="1" id="KW-0472">Membrane</keyword>
<keyword evidence="1" id="KW-0812">Transmembrane</keyword>
<reference evidence="3" key="1">
    <citation type="journal article" date="2013" name="Nat. Genet.">
        <title>The draft genomes of soft-shell turtle and green sea turtle yield insights into the development and evolution of the turtle-specific body plan.</title>
        <authorList>
            <person name="Wang Z."/>
            <person name="Pascual-Anaya J."/>
            <person name="Zadissa A."/>
            <person name="Li W."/>
            <person name="Niimura Y."/>
            <person name="Huang Z."/>
            <person name="Li C."/>
            <person name="White S."/>
            <person name="Xiong Z."/>
            <person name="Fang D."/>
            <person name="Wang B."/>
            <person name="Ming Y."/>
            <person name="Chen Y."/>
            <person name="Zheng Y."/>
            <person name="Kuraku S."/>
            <person name="Pignatelli M."/>
            <person name="Herrero J."/>
            <person name="Beal K."/>
            <person name="Nozawa M."/>
            <person name="Li Q."/>
            <person name="Wang J."/>
            <person name="Zhang H."/>
            <person name="Yu L."/>
            <person name="Shigenobu S."/>
            <person name="Wang J."/>
            <person name="Liu J."/>
            <person name="Flicek P."/>
            <person name="Searle S."/>
            <person name="Wang J."/>
            <person name="Kuratani S."/>
            <person name="Yin Y."/>
            <person name="Aken B."/>
            <person name="Zhang G."/>
            <person name="Irie N."/>
        </authorList>
    </citation>
    <scope>NUCLEOTIDE SEQUENCE [LARGE SCALE GENOMIC DNA]</scope>
</reference>
<dbReference type="Proteomes" id="UP000031443">
    <property type="component" value="Unassembled WGS sequence"/>
</dbReference>
<dbReference type="EMBL" id="KB528356">
    <property type="protein sequence ID" value="EMP35564.1"/>
    <property type="molecule type" value="Genomic_DNA"/>
</dbReference>
<evidence type="ECO:0000256" key="1">
    <source>
        <dbReference type="SAM" id="Phobius"/>
    </source>
</evidence>
<evidence type="ECO:0000313" key="3">
    <source>
        <dbReference type="Proteomes" id="UP000031443"/>
    </source>
</evidence>